<gene>
    <name evidence="7" type="ORF">P6F46_08615</name>
</gene>
<comment type="caution">
    <text evidence="7">The sequence shown here is derived from an EMBL/GenBank/DDBJ whole genome shotgun (WGS) entry which is preliminary data.</text>
</comment>
<evidence type="ECO:0000256" key="5">
    <source>
        <dbReference type="SAM" id="Phobius"/>
    </source>
</evidence>
<feature type="transmembrane region" description="Helical" evidence="5">
    <location>
        <begin position="12"/>
        <end position="34"/>
    </location>
</feature>
<protein>
    <submittedName>
        <fullName evidence="7">ABC transporter transmembrane domain-containing protein</fullName>
    </submittedName>
</protein>
<evidence type="ECO:0000256" key="2">
    <source>
        <dbReference type="ARBA" id="ARBA00022692"/>
    </source>
</evidence>
<reference evidence="7 8" key="1">
    <citation type="journal article" date="2023" name="Int. J. Mol. Sci.">
        <title>Pathogenicity and Genomic Characterization of a Novel Genospecies, Bacillus shihchuchen, of the Bacillus cereus Group Isolated from Chinese Softshell Turtle (Pelodiscus sinensis).</title>
        <authorList>
            <person name="Cheng L.W."/>
            <person name="Byadgi O.V."/>
            <person name="Tsai C.E."/>
            <person name="Wang P.C."/>
            <person name="Chen S.C."/>
        </authorList>
    </citation>
    <scope>NUCLEOTIDE SEQUENCE [LARGE SCALE GENOMIC DNA]</scope>
    <source>
        <strain evidence="7 8">QF108-045</strain>
    </source>
</reference>
<dbReference type="InterPro" id="IPR011527">
    <property type="entry name" value="ABC1_TM_dom"/>
</dbReference>
<comment type="subcellular location">
    <subcellularLocation>
        <location evidence="1">Cell membrane</location>
        <topology evidence="1">Multi-pass membrane protein</topology>
    </subcellularLocation>
</comment>
<dbReference type="PROSITE" id="PS50929">
    <property type="entry name" value="ABC_TM1F"/>
    <property type="match status" value="1"/>
</dbReference>
<evidence type="ECO:0000313" key="8">
    <source>
        <dbReference type="Proteomes" id="UP001229716"/>
    </source>
</evidence>
<dbReference type="InterPro" id="IPR036640">
    <property type="entry name" value="ABC1_TM_sf"/>
</dbReference>
<name>A0ABT7KU62_9BACI</name>
<keyword evidence="2 5" id="KW-0812">Transmembrane</keyword>
<dbReference type="Proteomes" id="UP001229716">
    <property type="component" value="Unassembled WGS sequence"/>
</dbReference>
<sequence>MLVARIDSLFDPTIALIVGFSFLIAVCYGSVLVVRGELTVGDLVTFTTYLGTLVWPMLAFGWLFNIMERGRASYDRVEKSSRKNQM</sequence>
<proteinExistence type="predicted"/>
<dbReference type="Pfam" id="PF00664">
    <property type="entry name" value="ABC_membrane"/>
    <property type="match status" value="1"/>
</dbReference>
<feature type="transmembrane region" description="Helical" evidence="5">
    <location>
        <begin position="46"/>
        <end position="66"/>
    </location>
</feature>
<evidence type="ECO:0000256" key="1">
    <source>
        <dbReference type="ARBA" id="ARBA00004651"/>
    </source>
</evidence>
<evidence type="ECO:0000256" key="4">
    <source>
        <dbReference type="ARBA" id="ARBA00023136"/>
    </source>
</evidence>
<organism evidence="7 8">
    <name type="scientific">Bacillus shihchuchen</name>
    <dbReference type="NCBI Taxonomy" id="3036942"/>
    <lineage>
        <taxon>Bacteria</taxon>
        <taxon>Bacillati</taxon>
        <taxon>Bacillota</taxon>
        <taxon>Bacilli</taxon>
        <taxon>Bacillales</taxon>
        <taxon>Bacillaceae</taxon>
        <taxon>Bacillus</taxon>
        <taxon>Bacillus cereus group</taxon>
    </lineage>
</organism>
<evidence type="ECO:0000256" key="3">
    <source>
        <dbReference type="ARBA" id="ARBA00022989"/>
    </source>
</evidence>
<dbReference type="EMBL" id="JASWHZ010000001">
    <property type="protein sequence ID" value="MDL2417611.1"/>
    <property type="molecule type" value="Genomic_DNA"/>
</dbReference>
<evidence type="ECO:0000259" key="6">
    <source>
        <dbReference type="PROSITE" id="PS50929"/>
    </source>
</evidence>
<keyword evidence="8" id="KW-1185">Reference proteome</keyword>
<dbReference type="Gene3D" id="1.20.1560.10">
    <property type="entry name" value="ABC transporter type 1, transmembrane domain"/>
    <property type="match status" value="1"/>
</dbReference>
<accession>A0ABT7KU62</accession>
<keyword evidence="4 5" id="KW-0472">Membrane</keyword>
<dbReference type="SUPFAM" id="SSF90123">
    <property type="entry name" value="ABC transporter transmembrane region"/>
    <property type="match status" value="1"/>
</dbReference>
<keyword evidence="3 5" id="KW-1133">Transmembrane helix</keyword>
<evidence type="ECO:0000313" key="7">
    <source>
        <dbReference type="EMBL" id="MDL2417611.1"/>
    </source>
</evidence>
<feature type="domain" description="ABC transmembrane type-1" evidence="6">
    <location>
        <begin position="1"/>
        <end position="69"/>
    </location>
</feature>